<gene>
    <name evidence="2" type="ORF">SETIT_9G232800v2</name>
</gene>
<reference evidence="2" key="2">
    <citation type="submission" date="2015-07" db="EMBL/GenBank/DDBJ databases">
        <authorList>
            <person name="Noorani M."/>
        </authorList>
    </citation>
    <scope>NUCLEOTIDE SEQUENCE</scope>
    <source>
        <strain evidence="2">Yugu1</strain>
    </source>
</reference>
<organism evidence="2">
    <name type="scientific">Setaria italica</name>
    <name type="common">Foxtail millet</name>
    <name type="synonym">Panicum italicum</name>
    <dbReference type="NCBI Taxonomy" id="4555"/>
    <lineage>
        <taxon>Eukaryota</taxon>
        <taxon>Viridiplantae</taxon>
        <taxon>Streptophyta</taxon>
        <taxon>Embryophyta</taxon>
        <taxon>Tracheophyta</taxon>
        <taxon>Spermatophyta</taxon>
        <taxon>Magnoliopsida</taxon>
        <taxon>Liliopsida</taxon>
        <taxon>Poales</taxon>
        <taxon>Poaceae</taxon>
        <taxon>PACMAD clade</taxon>
        <taxon>Panicoideae</taxon>
        <taxon>Panicodae</taxon>
        <taxon>Paniceae</taxon>
        <taxon>Cenchrinae</taxon>
        <taxon>Setaria</taxon>
    </lineage>
</organism>
<proteinExistence type="predicted"/>
<accession>A0A368SJQ0</accession>
<evidence type="ECO:0000313" key="2">
    <source>
        <dbReference type="EMBL" id="RCV42652.1"/>
    </source>
</evidence>
<evidence type="ECO:0000256" key="1">
    <source>
        <dbReference type="SAM" id="MobiDB-lite"/>
    </source>
</evidence>
<name>A0A368SJQ0_SETIT</name>
<dbReference type="EMBL" id="CM003536">
    <property type="protein sequence ID" value="RCV42652.1"/>
    <property type="molecule type" value="Genomic_DNA"/>
</dbReference>
<dbReference type="AlphaFoldDB" id="A0A368SJQ0"/>
<protein>
    <submittedName>
        <fullName evidence="2">Uncharacterized protein</fullName>
    </submittedName>
</protein>
<feature type="region of interest" description="Disordered" evidence="1">
    <location>
        <begin position="1"/>
        <end position="32"/>
    </location>
</feature>
<reference evidence="2" key="1">
    <citation type="journal article" date="2012" name="Nat. Biotechnol.">
        <title>Reference genome sequence of the model plant Setaria.</title>
        <authorList>
            <person name="Bennetzen J.L."/>
            <person name="Schmutz J."/>
            <person name="Wang H."/>
            <person name="Percifield R."/>
            <person name="Hawkins J."/>
            <person name="Pontaroli A.C."/>
            <person name="Estep M."/>
            <person name="Feng L."/>
            <person name="Vaughn J.N."/>
            <person name="Grimwood J."/>
            <person name="Jenkins J."/>
            <person name="Barry K."/>
            <person name="Lindquist E."/>
            <person name="Hellsten U."/>
            <person name="Deshpande S."/>
            <person name="Wang X."/>
            <person name="Wu X."/>
            <person name="Mitros T."/>
            <person name="Triplett J."/>
            <person name="Yang X."/>
            <person name="Ye C.Y."/>
            <person name="Mauro-Herrera M."/>
            <person name="Wang L."/>
            <person name="Li P."/>
            <person name="Sharma M."/>
            <person name="Sharma R."/>
            <person name="Ronald P.C."/>
            <person name="Panaud O."/>
            <person name="Kellogg E.A."/>
            <person name="Brutnell T.P."/>
            <person name="Doust A.N."/>
            <person name="Tuskan G.A."/>
            <person name="Rokhsar D."/>
            <person name="Devos K.M."/>
        </authorList>
    </citation>
    <scope>NUCLEOTIDE SEQUENCE [LARGE SCALE GENOMIC DNA]</scope>
    <source>
        <strain evidence="2">Yugu1</strain>
    </source>
</reference>
<sequence>MRLQHCANGREAASHRGHAGGHHLQANPPVDRYLPQRNTFRRQAPPPIPHLHFHCLPPPRQCAPSITAISKPNPLPRRIRKLKRSLTSFTSLALKKTAPVRVVQATGH</sequence>